<dbReference type="AlphaFoldDB" id="A0A6N8JJ99"/>
<dbReference type="RefSeq" id="WP_156891881.1">
    <property type="nucleotide sequence ID" value="NZ_JANJZH010000030.1"/>
</dbReference>
<keyword evidence="3" id="KW-1185">Reference proteome</keyword>
<proteinExistence type="predicted"/>
<protein>
    <submittedName>
        <fullName evidence="2">Uncharacterized protein</fullName>
    </submittedName>
</protein>
<evidence type="ECO:0000313" key="3">
    <source>
        <dbReference type="Proteomes" id="UP000463388"/>
    </source>
</evidence>
<keyword evidence="1" id="KW-1133">Transmembrane helix</keyword>
<dbReference type="EMBL" id="WSRR01000001">
    <property type="protein sequence ID" value="MVX59938.1"/>
    <property type="molecule type" value="Genomic_DNA"/>
</dbReference>
<reference evidence="2 3" key="1">
    <citation type="submission" date="2019-12" db="EMBL/GenBank/DDBJ databases">
        <title>Microbes associate with the intestines of laboratory mice.</title>
        <authorList>
            <person name="Navarre W."/>
            <person name="Wong E."/>
        </authorList>
    </citation>
    <scope>NUCLEOTIDE SEQUENCE [LARGE SCALE GENOMIC DNA]</scope>
    <source>
        <strain evidence="2 3">NM66_B29</strain>
    </source>
</reference>
<evidence type="ECO:0000256" key="1">
    <source>
        <dbReference type="SAM" id="Phobius"/>
    </source>
</evidence>
<sequence length="52" mass="5477">METITTALGTAITSLSTNIQTAVGANLPAMLSVAAIFIVITAVWRLVKRFAK</sequence>
<comment type="caution">
    <text evidence="2">The sequence shown here is derived from an EMBL/GenBank/DDBJ whole genome shotgun (WGS) entry which is preliminary data.</text>
</comment>
<gene>
    <name evidence="2" type="ORF">GKZ27_00395</name>
</gene>
<feature type="transmembrane region" description="Helical" evidence="1">
    <location>
        <begin position="27"/>
        <end position="47"/>
    </location>
</feature>
<organism evidence="2 3">
    <name type="scientific">Adlercreutzia mucosicola</name>
    <dbReference type="NCBI Taxonomy" id="580026"/>
    <lineage>
        <taxon>Bacteria</taxon>
        <taxon>Bacillati</taxon>
        <taxon>Actinomycetota</taxon>
        <taxon>Coriobacteriia</taxon>
        <taxon>Eggerthellales</taxon>
        <taxon>Eggerthellaceae</taxon>
        <taxon>Adlercreutzia</taxon>
    </lineage>
</organism>
<name>A0A6N8JJ99_9ACTN</name>
<evidence type="ECO:0000313" key="2">
    <source>
        <dbReference type="EMBL" id="MVX59938.1"/>
    </source>
</evidence>
<dbReference type="Proteomes" id="UP000463388">
    <property type="component" value="Unassembled WGS sequence"/>
</dbReference>
<keyword evidence="1" id="KW-0812">Transmembrane</keyword>
<accession>A0A6N8JJ99</accession>
<keyword evidence="1" id="KW-0472">Membrane</keyword>